<gene>
    <name evidence="2" type="ORF">JRA39_003501</name>
</gene>
<proteinExistence type="predicted"/>
<dbReference type="GO" id="GO:0008080">
    <property type="term" value="F:N-acetyltransferase activity"/>
    <property type="evidence" value="ECO:0007669"/>
    <property type="project" value="TreeGrafter"/>
</dbReference>
<dbReference type="Gene3D" id="3.40.630.30">
    <property type="match status" value="1"/>
</dbReference>
<feature type="domain" description="N-acetyltransferase" evidence="1">
    <location>
        <begin position="5"/>
        <end position="145"/>
    </location>
</feature>
<dbReference type="EMBL" id="AAZDVE040000035">
    <property type="protein sequence ID" value="EMP9434395.1"/>
    <property type="molecule type" value="Genomic_DNA"/>
</dbReference>
<sequence length="145" mass="16599">MQVKYSVGYAYPELVNHAFQLRQQVFTHEQGFPADIDVDEYDDNALHVVLYIDHTPVAVLRCILYPHKAIKVGRVAVLKQHRGKGLGRKLMTFVEQYAKEHQFQSIELSAQHTAIAFYEALGYHTQGDSYDEDGMAHIYMVLSLT</sequence>
<dbReference type="InterPro" id="IPR000182">
    <property type="entry name" value="GNAT_dom"/>
</dbReference>
<evidence type="ECO:0000259" key="1">
    <source>
        <dbReference type="PROSITE" id="PS51186"/>
    </source>
</evidence>
<dbReference type="InterPro" id="IPR039143">
    <property type="entry name" value="GNPNAT1-like"/>
</dbReference>
<reference evidence="2" key="1">
    <citation type="submission" date="2024-02" db="EMBL/GenBank/DDBJ databases">
        <authorList>
            <consortium name="Clinical and Environmental Microbiology Branch: Whole genome sequencing antimicrobial resistance pathogens in the healthcare setting"/>
        </authorList>
    </citation>
    <scope>NUCLEOTIDE SEQUENCE</scope>
    <source>
        <strain evidence="2">2020GO-00142</strain>
    </source>
</reference>
<accession>A0AAI9I2H9</accession>
<dbReference type="PANTHER" id="PTHR13355">
    <property type="entry name" value="GLUCOSAMINE 6-PHOSPHATE N-ACETYLTRANSFERASE"/>
    <property type="match status" value="1"/>
</dbReference>
<dbReference type="Pfam" id="PF00583">
    <property type="entry name" value="Acetyltransf_1"/>
    <property type="match status" value="1"/>
</dbReference>
<protein>
    <submittedName>
        <fullName evidence="2">GNAT family N-acetyltransferase</fullName>
    </submittedName>
</protein>
<evidence type="ECO:0000313" key="2">
    <source>
        <dbReference type="EMBL" id="EMP9434395.1"/>
    </source>
</evidence>
<dbReference type="PROSITE" id="PS51186">
    <property type="entry name" value="GNAT"/>
    <property type="match status" value="1"/>
</dbReference>
<comment type="caution">
    <text evidence="2">The sequence shown here is derived from an EMBL/GenBank/DDBJ whole genome shotgun (WGS) entry which is preliminary data.</text>
</comment>
<dbReference type="CDD" id="cd04301">
    <property type="entry name" value="NAT_SF"/>
    <property type="match status" value="1"/>
</dbReference>
<name>A0AAI9I2H9_PROST</name>
<dbReference type="SUPFAM" id="SSF55729">
    <property type="entry name" value="Acyl-CoA N-acyltransferases (Nat)"/>
    <property type="match status" value="1"/>
</dbReference>
<dbReference type="AlphaFoldDB" id="A0AAI9I2H9"/>
<dbReference type="InterPro" id="IPR016181">
    <property type="entry name" value="Acyl_CoA_acyltransferase"/>
</dbReference>
<organism evidence="2">
    <name type="scientific">Providencia stuartii</name>
    <dbReference type="NCBI Taxonomy" id="588"/>
    <lineage>
        <taxon>Bacteria</taxon>
        <taxon>Pseudomonadati</taxon>
        <taxon>Pseudomonadota</taxon>
        <taxon>Gammaproteobacteria</taxon>
        <taxon>Enterobacterales</taxon>
        <taxon>Morganellaceae</taxon>
        <taxon>Providencia</taxon>
    </lineage>
</organism>